<accession>A0A2P6NHN7</accession>
<evidence type="ECO:0000313" key="2">
    <source>
        <dbReference type="Proteomes" id="UP000241769"/>
    </source>
</evidence>
<dbReference type="Proteomes" id="UP000241769">
    <property type="component" value="Unassembled WGS sequence"/>
</dbReference>
<evidence type="ECO:0000313" key="1">
    <source>
        <dbReference type="EMBL" id="PRP83475.1"/>
    </source>
</evidence>
<dbReference type="InParanoid" id="A0A2P6NHN7"/>
<keyword evidence="2" id="KW-1185">Reference proteome</keyword>
<reference evidence="1 2" key="1">
    <citation type="journal article" date="2018" name="Genome Biol. Evol.">
        <title>Multiple Roots of Fruiting Body Formation in Amoebozoa.</title>
        <authorList>
            <person name="Hillmann F."/>
            <person name="Forbes G."/>
            <person name="Novohradska S."/>
            <person name="Ferling I."/>
            <person name="Riege K."/>
            <person name="Groth M."/>
            <person name="Westermann M."/>
            <person name="Marz M."/>
            <person name="Spaller T."/>
            <person name="Winckler T."/>
            <person name="Schaap P."/>
            <person name="Glockner G."/>
        </authorList>
    </citation>
    <scope>NUCLEOTIDE SEQUENCE [LARGE SCALE GENOMIC DNA]</scope>
    <source>
        <strain evidence="1 2">Jena</strain>
    </source>
</reference>
<name>A0A2P6NHN7_9EUKA</name>
<dbReference type="EMBL" id="MDYQ01000081">
    <property type="protein sequence ID" value="PRP83475.1"/>
    <property type="molecule type" value="Genomic_DNA"/>
</dbReference>
<sequence>MGSSLSLAVAFCFRLRHNHWNLCLQKASAIDEEKAMEEGLFGSLSSLPPVGSGLEVMPSGPLGVWSPSVRGTGD</sequence>
<gene>
    <name evidence="1" type="ORF">PROFUN_04349</name>
</gene>
<comment type="caution">
    <text evidence="1">The sequence shown here is derived from an EMBL/GenBank/DDBJ whole genome shotgun (WGS) entry which is preliminary data.</text>
</comment>
<proteinExistence type="predicted"/>
<protein>
    <submittedName>
        <fullName evidence="1">Uncharacterized protein</fullName>
    </submittedName>
</protein>
<dbReference type="AlphaFoldDB" id="A0A2P6NHN7"/>
<organism evidence="1 2">
    <name type="scientific">Planoprotostelium fungivorum</name>
    <dbReference type="NCBI Taxonomy" id="1890364"/>
    <lineage>
        <taxon>Eukaryota</taxon>
        <taxon>Amoebozoa</taxon>
        <taxon>Evosea</taxon>
        <taxon>Variosea</taxon>
        <taxon>Cavosteliida</taxon>
        <taxon>Cavosteliaceae</taxon>
        <taxon>Planoprotostelium</taxon>
    </lineage>
</organism>